<name>A0A4U5TS99_9FLAO</name>
<organism evidence="2 3">
    <name type="scientific">Mesohalobacter halotolerans</name>
    <dbReference type="NCBI Taxonomy" id="1883405"/>
    <lineage>
        <taxon>Bacteria</taxon>
        <taxon>Pseudomonadati</taxon>
        <taxon>Bacteroidota</taxon>
        <taxon>Flavobacteriia</taxon>
        <taxon>Flavobacteriales</taxon>
        <taxon>Flavobacteriaceae</taxon>
        <taxon>Mesohalobacter</taxon>
    </lineage>
</organism>
<keyword evidence="1" id="KW-1133">Transmembrane helix</keyword>
<dbReference type="RefSeq" id="WP_138932326.1">
    <property type="nucleotide sequence ID" value="NZ_SWMU01000003.1"/>
</dbReference>
<accession>A0A4U5TS99</accession>
<evidence type="ECO:0000256" key="1">
    <source>
        <dbReference type="SAM" id="Phobius"/>
    </source>
</evidence>
<proteinExistence type="predicted"/>
<keyword evidence="1" id="KW-0812">Transmembrane</keyword>
<protein>
    <submittedName>
        <fullName evidence="2">Uncharacterized protein</fullName>
    </submittedName>
</protein>
<reference evidence="2 3" key="1">
    <citation type="submission" date="2019-04" db="EMBL/GenBank/DDBJ databases">
        <title>Psychroflexus halotolerans sp. nov., isolated from a marine solar saltern.</title>
        <authorList>
            <person name="Feng X."/>
        </authorList>
    </citation>
    <scope>NUCLEOTIDE SEQUENCE [LARGE SCALE GENOMIC DNA]</scope>
    <source>
        <strain evidence="2 3">WDS2C27</strain>
    </source>
</reference>
<dbReference type="Pfam" id="PF19589">
    <property type="entry name" value="DUF6095"/>
    <property type="match status" value="1"/>
</dbReference>
<keyword evidence="1" id="KW-0472">Membrane</keyword>
<comment type="caution">
    <text evidence="2">The sequence shown here is derived from an EMBL/GenBank/DDBJ whole genome shotgun (WGS) entry which is preliminary data.</text>
</comment>
<dbReference type="InterPro" id="IPR046077">
    <property type="entry name" value="DUF6095"/>
</dbReference>
<feature type="transmembrane region" description="Helical" evidence="1">
    <location>
        <begin position="42"/>
        <end position="63"/>
    </location>
</feature>
<evidence type="ECO:0000313" key="2">
    <source>
        <dbReference type="EMBL" id="TKS56208.1"/>
    </source>
</evidence>
<dbReference type="OrthoDB" id="1447634at2"/>
<dbReference type="EMBL" id="SWMU01000003">
    <property type="protein sequence ID" value="TKS56208.1"/>
    <property type="molecule type" value="Genomic_DNA"/>
</dbReference>
<feature type="transmembrane region" description="Helical" evidence="1">
    <location>
        <begin position="15"/>
        <end position="36"/>
    </location>
</feature>
<gene>
    <name evidence="2" type="ORF">FCN74_09360</name>
</gene>
<evidence type="ECO:0000313" key="3">
    <source>
        <dbReference type="Proteomes" id="UP000306552"/>
    </source>
</evidence>
<keyword evidence="3" id="KW-1185">Reference proteome</keyword>
<dbReference type="AlphaFoldDB" id="A0A4U5TS99"/>
<sequence length="75" mass="8390">MDRKHTNKELLKKGIKYLAAALPLSFLGPSVLYSAFNNTDHGYFIPVVIVGFLLFFGAMFCIFKGIMTIVKAVFD</sequence>
<dbReference type="Proteomes" id="UP000306552">
    <property type="component" value="Unassembled WGS sequence"/>
</dbReference>